<protein>
    <recommendedName>
        <fullName evidence="9">D-lactate dehydrogenase (cytochrome)</fullName>
        <ecNumber evidence="9">1.1.2.4</ecNumber>
    </recommendedName>
</protein>
<dbReference type="InterPro" id="IPR016166">
    <property type="entry name" value="FAD-bd_PCMH"/>
</dbReference>
<keyword evidence="7" id="KW-0560">Oxidoreductase</keyword>
<evidence type="ECO:0000256" key="6">
    <source>
        <dbReference type="ARBA" id="ARBA00022946"/>
    </source>
</evidence>
<keyword evidence="5" id="KW-0274">FAD</keyword>
<evidence type="ECO:0000256" key="3">
    <source>
        <dbReference type="ARBA" id="ARBA00008000"/>
    </source>
</evidence>
<dbReference type="PROSITE" id="PS51387">
    <property type="entry name" value="FAD_PCMH"/>
    <property type="match status" value="1"/>
</dbReference>
<dbReference type="InterPro" id="IPR016171">
    <property type="entry name" value="Vanillyl_alc_oxidase_C-sub2"/>
</dbReference>
<evidence type="ECO:0000256" key="5">
    <source>
        <dbReference type="ARBA" id="ARBA00022827"/>
    </source>
</evidence>
<keyword evidence="12" id="KW-1185">Reference proteome</keyword>
<keyword evidence="8" id="KW-0496">Mitochondrion</keyword>
<evidence type="ECO:0000259" key="10">
    <source>
        <dbReference type="PROSITE" id="PS51387"/>
    </source>
</evidence>
<dbReference type="EC" id="1.1.2.4" evidence="9"/>
<keyword evidence="4" id="KW-0285">Flavoprotein</keyword>
<evidence type="ECO:0000256" key="8">
    <source>
        <dbReference type="ARBA" id="ARBA00023128"/>
    </source>
</evidence>
<dbReference type="InterPro" id="IPR016169">
    <property type="entry name" value="FAD-bd_PCMH_sub2"/>
</dbReference>
<comment type="subcellular location">
    <subcellularLocation>
        <location evidence="2">Mitochondrion</location>
    </subcellularLocation>
</comment>
<proteinExistence type="inferred from homology"/>
<accession>A0ABP0ZKM2</accession>
<dbReference type="Pfam" id="PF02913">
    <property type="entry name" value="FAD-oxidase_C"/>
    <property type="match status" value="1"/>
</dbReference>
<evidence type="ECO:0000256" key="7">
    <source>
        <dbReference type="ARBA" id="ARBA00023002"/>
    </source>
</evidence>
<evidence type="ECO:0000313" key="11">
    <source>
        <dbReference type="EMBL" id="CAK9438696.1"/>
    </source>
</evidence>
<dbReference type="GeneID" id="92208116"/>
<dbReference type="Gene3D" id="3.30.70.2740">
    <property type="match status" value="1"/>
</dbReference>
<gene>
    <name evidence="11" type="ORF">LODBEIA_P29200</name>
</gene>
<evidence type="ECO:0000256" key="2">
    <source>
        <dbReference type="ARBA" id="ARBA00004173"/>
    </source>
</evidence>
<dbReference type="InterPro" id="IPR004113">
    <property type="entry name" value="FAD-bd_oxidored_4_C"/>
</dbReference>
<dbReference type="EMBL" id="OZ022407">
    <property type="protein sequence ID" value="CAK9438696.1"/>
    <property type="molecule type" value="Genomic_DNA"/>
</dbReference>
<dbReference type="SUPFAM" id="SSF56176">
    <property type="entry name" value="FAD-binding/transporter-associated domain-like"/>
    <property type="match status" value="1"/>
</dbReference>
<name>A0ABP0ZKM2_9ASCO</name>
<evidence type="ECO:0000256" key="1">
    <source>
        <dbReference type="ARBA" id="ARBA00001974"/>
    </source>
</evidence>
<evidence type="ECO:0000256" key="4">
    <source>
        <dbReference type="ARBA" id="ARBA00022630"/>
    </source>
</evidence>
<dbReference type="InterPro" id="IPR036318">
    <property type="entry name" value="FAD-bd_PCMH-like_sf"/>
</dbReference>
<dbReference type="SUPFAM" id="SSF55103">
    <property type="entry name" value="FAD-linked oxidases, C-terminal domain"/>
    <property type="match status" value="1"/>
</dbReference>
<dbReference type="RefSeq" id="XP_066829858.1">
    <property type="nucleotide sequence ID" value="XM_066972973.1"/>
</dbReference>
<evidence type="ECO:0000313" key="12">
    <source>
        <dbReference type="Proteomes" id="UP001497383"/>
    </source>
</evidence>
<dbReference type="Gene3D" id="3.30.465.10">
    <property type="match status" value="1"/>
</dbReference>
<reference evidence="11 12" key="1">
    <citation type="submission" date="2024-03" db="EMBL/GenBank/DDBJ databases">
        <authorList>
            <person name="Brejova B."/>
        </authorList>
    </citation>
    <scope>NUCLEOTIDE SEQUENCE [LARGE SCALE GENOMIC DNA]</scope>
    <source>
        <strain evidence="11 12">CBS 14171</strain>
    </source>
</reference>
<dbReference type="Gene3D" id="1.10.45.10">
    <property type="entry name" value="Vanillyl-alcohol Oxidase, Chain A, domain 4"/>
    <property type="match status" value="1"/>
</dbReference>
<evidence type="ECO:0000256" key="9">
    <source>
        <dbReference type="ARBA" id="ARBA00038897"/>
    </source>
</evidence>
<dbReference type="PANTHER" id="PTHR11748:SF111">
    <property type="entry name" value="D-LACTATE DEHYDROGENASE, MITOCHONDRIAL-RELATED"/>
    <property type="match status" value="1"/>
</dbReference>
<dbReference type="InterPro" id="IPR006094">
    <property type="entry name" value="Oxid_FAD_bind_N"/>
</dbReference>
<organism evidence="11 12">
    <name type="scientific">Lodderomyces beijingensis</name>
    <dbReference type="NCBI Taxonomy" id="1775926"/>
    <lineage>
        <taxon>Eukaryota</taxon>
        <taxon>Fungi</taxon>
        <taxon>Dikarya</taxon>
        <taxon>Ascomycota</taxon>
        <taxon>Saccharomycotina</taxon>
        <taxon>Pichiomycetes</taxon>
        <taxon>Debaryomycetaceae</taxon>
        <taxon>Candida/Lodderomyces clade</taxon>
        <taxon>Lodderomyces</taxon>
    </lineage>
</organism>
<keyword evidence="6" id="KW-0809">Transit peptide</keyword>
<comment type="cofactor">
    <cofactor evidence="1">
        <name>FAD</name>
        <dbReference type="ChEBI" id="CHEBI:57692"/>
    </cofactor>
</comment>
<dbReference type="InterPro" id="IPR016164">
    <property type="entry name" value="FAD-linked_Oxase-like_C"/>
</dbReference>
<feature type="domain" description="FAD-binding PCMH-type" evidence="10">
    <location>
        <begin position="34"/>
        <end position="217"/>
    </location>
</feature>
<sequence length="493" mass="53790">MIAIVGQANADRDAASIQAYGDQSFACHRPANPQLQRPGAVLKPTSTEQVSHLLRIAHEFSIPIVASSGLTSIEGQNIHTRGPQSVSISFENMNKILAFHPQDLDIVVQPGVGWENINAYLSESQVGSHLMFGPDPGPGANIGGMVGTSCSGTNAYRYGTMKENVVNLTVVLADGSVIKTKQRPRKSSAGYDMTHLFIGSEGTLGLVTEITLKLHVRPKFELVSVVSFPTIGDAARVASAVIASGIQPNAMEVLDERTISFVNNLSEKKQIAKPTLFFKFGGPTKDIIKTQIDLVKAIAMDHHMIEFRESKDDAESLELWEARRSGFFSTLAYGKQVLADTTDVNGYGTDMAVPVSKLAQVMEAGIAALQEAGFADKFSCMGHIGDGNYHFMILYNSPEYHQVVELAAKMVEQALDLEGTCTGEHGVGMGKRKFLAKELGQVTLDAERRIKLALDPKRILNPDKIFKIDPLDDYDEQLEKRKILAKPDCMYNH</sequence>
<comment type="similarity">
    <text evidence="3">Belongs to the FAD-binding oxidoreductase/transferase type 4 family.</text>
</comment>
<dbReference type="Pfam" id="PF01565">
    <property type="entry name" value="FAD_binding_4"/>
    <property type="match status" value="1"/>
</dbReference>
<dbReference type="PANTHER" id="PTHR11748">
    <property type="entry name" value="D-LACTATE DEHYDROGENASE"/>
    <property type="match status" value="1"/>
</dbReference>
<dbReference type="Proteomes" id="UP001497383">
    <property type="component" value="Chromosome 3"/>
</dbReference>